<dbReference type="eggNOG" id="COG1028">
    <property type="taxonomic scope" value="Bacteria"/>
</dbReference>
<dbReference type="InterPro" id="IPR036291">
    <property type="entry name" value="NAD(P)-bd_dom_sf"/>
</dbReference>
<dbReference type="PANTHER" id="PTHR44196">
    <property type="entry name" value="DEHYDROGENASE/REDUCTASE SDR FAMILY MEMBER 7B"/>
    <property type="match status" value="1"/>
</dbReference>
<dbReference type="Proteomes" id="UP000019225">
    <property type="component" value="Chromosome"/>
</dbReference>
<keyword evidence="2" id="KW-0560">Oxidoreductase</keyword>
<evidence type="ECO:0000256" key="1">
    <source>
        <dbReference type="ARBA" id="ARBA00006484"/>
    </source>
</evidence>
<organism evidence="4 5">
    <name type="scientific">Kutzneria albida DSM 43870</name>
    <dbReference type="NCBI Taxonomy" id="1449976"/>
    <lineage>
        <taxon>Bacteria</taxon>
        <taxon>Bacillati</taxon>
        <taxon>Actinomycetota</taxon>
        <taxon>Actinomycetes</taxon>
        <taxon>Pseudonocardiales</taxon>
        <taxon>Pseudonocardiaceae</taxon>
        <taxon>Kutzneria</taxon>
    </lineage>
</organism>
<comment type="similarity">
    <text evidence="1">Belongs to the short-chain dehydrogenases/reductases (SDR) family.</text>
</comment>
<dbReference type="InterPro" id="IPR057313">
    <property type="entry name" value="Maqu_2507-like"/>
</dbReference>
<dbReference type="Pfam" id="PF00106">
    <property type="entry name" value="adh_short"/>
    <property type="match status" value="1"/>
</dbReference>
<evidence type="ECO:0000256" key="2">
    <source>
        <dbReference type="ARBA" id="ARBA00023002"/>
    </source>
</evidence>
<dbReference type="HOGENOM" id="CLU_026975_0_0_11"/>
<dbReference type="InterPro" id="IPR057326">
    <property type="entry name" value="KR_dom"/>
</dbReference>
<dbReference type="AlphaFoldDB" id="W5W1P6"/>
<dbReference type="CDD" id="cd05233">
    <property type="entry name" value="SDR_c"/>
    <property type="match status" value="1"/>
</dbReference>
<dbReference type="Pfam" id="PF07993">
    <property type="entry name" value="NAD_binding_4"/>
    <property type="match status" value="1"/>
</dbReference>
<dbReference type="EMBL" id="CP007155">
    <property type="protein sequence ID" value="AHH94767.1"/>
    <property type="molecule type" value="Genomic_DNA"/>
</dbReference>
<accession>W5W1P6</accession>
<dbReference type="InterPro" id="IPR002347">
    <property type="entry name" value="SDR_fam"/>
</dbReference>
<dbReference type="SUPFAM" id="SSF51735">
    <property type="entry name" value="NAD(P)-binding Rossmann-fold domains"/>
    <property type="match status" value="2"/>
</dbReference>
<dbReference type="SMART" id="SM00822">
    <property type="entry name" value="PKS_KR"/>
    <property type="match status" value="1"/>
</dbReference>
<dbReference type="STRING" id="1449976.KALB_1394"/>
<dbReference type="GO" id="GO:0016491">
    <property type="term" value="F:oxidoreductase activity"/>
    <property type="evidence" value="ECO:0007669"/>
    <property type="project" value="UniProtKB-KW"/>
</dbReference>
<dbReference type="Gene3D" id="3.40.50.720">
    <property type="entry name" value="NAD(P)-binding Rossmann-like Domain"/>
    <property type="match status" value="2"/>
</dbReference>
<dbReference type="eggNOG" id="COG3320">
    <property type="taxonomic scope" value="Bacteria"/>
</dbReference>
<evidence type="ECO:0000313" key="5">
    <source>
        <dbReference type="Proteomes" id="UP000019225"/>
    </source>
</evidence>
<dbReference type="InterPro" id="IPR013120">
    <property type="entry name" value="FAR_NAD-bd"/>
</dbReference>
<feature type="domain" description="Ketoreductase" evidence="3">
    <location>
        <begin position="372"/>
        <end position="556"/>
    </location>
</feature>
<proteinExistence type="inferred from homology"/>
<dbReference type="PRINTS" id="PR00081">
    <property type="entry name" value="GDHRDH"/>
</dbReference>
<dbReference type="PATRIC" id="fig|1449976.3.peg.1400"/>
<gene>
    <name evidence="4" type="ORF">KALB_1394</name>
</gene>
<evidence type="ECO:0000313" key="4">
    <source>
        <dbReference type="EMBL" id="AHH94767.1"/>
    </source>
</evidence>
<reference evidence="4 5" key="1">
    <citation type="journal article" date="2014" name="BMC Genomics">
        <title>Complete genome sequence of producer of the glycopeptide antibiotic Aculeximycin Kutzneria albida DSM 43870T, a representative of minor genus of Pseudonocardiaceae.</title>
        <authorList>
            <person name="Rebets Y."/>
            <person name="Tokovenko B."/>
            <person name="Lushchyk I."/>
            <person name="Ruckert C."/>
            <person name="Zaburannyi N."/>
            <person name="Bechthold A."/>
            <person name="Kalinowski J."/>
            <person name="Luzhetskyy A."/>
        </authorList>
    </citation>
    <scope>NUCLEOTIDE SEQUENCE [LARGE SCALE GENOMIC DNA]</scope>
    <source>
        <strain evidence="4">DSM 43870</strain>
    </source>
</reference>
<dbReference type="CDD" id="cd05263">
    <property type="entry name" value="MupV_like_SDR_e"/>
    <property type="match status" value="1"/>
</dbReference>
<sequence length="631" mass="68346">MSSYFVTGGTGFIGRRLIGRLLARPGCDTVYVLVRPGSRGRIAEIASAWPAAEKVVPVPGDLTAPGLGIAETDLPDRVDHVIHLGAVYDMRTGDELNEAVNVRGTAHVIEFAARVGAGYLHHVSSVAVAGEHEGPFRETDFDLGQRLPSPYHRTKFESEKLVREQDSVPWRVYRPAAVVGDSRTGEMDKIDGPYYFFPALTGVAKLPGFLPLVGADLGATNLVPVDYVVEALDRLLHAEHPSGSTFHLTAPRPQSLVAVYNALAKATGAPRIVASAPSRLPTAKATRRLTGSVARSARRVPGLRSVFGIPPEVLPHLTFTAEFDSTATRAALGDLEVPEFDSYAKVLLDYWSRHLDPLRARRPGPRGPLDGKRIVITGASSGIGRATAFAVAGLGAIPLLVARRTEELEQVRAEITGRGGSAFVYPCDLTDTESVRTLVKRILDEQPAVDMLVNNAGRSIRRSLSRSLDRQHDFERTMAINYFAPVRLILALLPHFKQRRFGHIVNISSMGVQTNTPRFSAYLASKAALDEFSAVAATETLGHGITFTTVHMPLVRTPMIGPTKVYDRFPAASPEQAAALVVRALVKRPKAVNKPFGVFAALGYALAPKLADRLLNVVYRVVPEGRQRDAS</sequence>
<dbReference type="RefSeq" id="WP_025354989.1">
    <property type="nucleotide sequence ID" value="NZ_CP007155.1"/>
</dbReference>
<dbReference type="KEGG" id="kal:KALB_1394"/>
<dbReference type="OrthoDB" id="9810734at2"/>
<protein>
    <submittedName>
        <fullName evidence="4">Short-chain dehydrogenase</fullName>
    </submittedName>
</protein>
<dbReference type="GO" id="GO:0016020">
    <property type="term" value="C:membrane"/>
    <property type="evidence" value="ECO:0007669"/>
    <property type="project" value="TreeGrafter"/>
</dbReference>
<keyword evidence="5" id="KW-1185">Reference proteome</keyword>
<dbReference type="NCBIfam" id="NF005539">
    <property type="entry name" value="PRK07201.1"/>
    <property type="match status" value="1"/>
</dbReference>
<dbReference type="PANTHER" id="PTHR44196:SF1">
    <property type="entry name" value="DEHYDROGENASE_REDUCTASE SDR FAMILY MEMBER 7B"/>
    <property type="match status" value="1"/>
</dbReference>
<evidence type="ECO:0000259" key="3">
    <source>
        <dbReference type="SMART" id="SM00822"/>
    </source>
</evidence>
<dbReference type="PRINTS" id="PR00080">
    <property type="entry name" value="SDRFAMILY"/>
</dbReference>
<name>W5W1P6_9PSEU</name>